<dbReference type="UniPathway" id="UPA00077">
    <property type="reaction ID" value="UER00155"/>
</dbReference>
<dbReference type="AlphaFoldDB" id="A0A1H9YFF4"/>
<dbReference type="EC" id="2.7.6.3" evidence="3"/>
<dbReference type="Proteomes" id="UP000199180">
    <property type="component" value="Unassembled WGS sequence"/>
</dbReference>
<dbReference type="CDD" id="cd00483">
    <property type="entry name" value="HPPK"/>
    <property type="match status" value="1"/>
</dbReference>
<dbReference type="PANTHER" id="PTHR43071">
    <property type="entry name" value="2-AMINO-4-HYDROXY-6-HYDROXYMETHYLDIHYDROPTERIDINE PYROPHOSPHOKINASE"/>
    <property type="match status" value="1"/>
</dbReference>
<dbReference type="GO" id="GO:0016301">
    <property type="term" value="F:kinase activity"/>
    <property type="evidence" value="ECO:0007669"/>
    <property type="project" value="UniProtKB-KW"/>
</dbReference>
<proteinExistence type="inferred from homology"/>
<gene>
    <name evidence="14" type="ORF">SAMN04489858_101156</name>
</gene>
<evidence type="ECO:0000256" key="2">
    <source>
        <dbReference type="ARBA" id="ARBA00005810"/>
    </source>
</evidence>
<dbReference type="STRING" id="364199.SAMN04489858_101156"/>
<comment type="function">
    <text evidence="10">Catalyzes the transfer of pyrophosphate from adenosine triphosphate (ATP) to 6-hydroxymethyl-7,8-dihydropterin, an enzymatic step in folate biosynthesis pathway.</text>
</comment>
<evidence type="ECO:0000256" key="1">
    <source>
        <dbReference type="ARBA" id="ARBA00005051"/>
    </source>
</evidence>
<dbReference type="GO" id="GO:0046654">
    <property type="term" value="P:tetrahydrofolate biosynthetic process"/>
    <property type="evidence" value="ECO:0007669"/>
    <property type="project" value="UniProtKB-UniPathway"/>
</dbReference>
<keyword evidence="15" id="KW-1185">Reference proteome</keyword>
<keyword evidence="6" id="KW-0547">Nucleotide-binding</keyword>
<evidence type="ECO:0000256" key="7">
    <source>
        <dbReference type="ARBA" id="ARBA00022777"/>
    </source>
</evidence>
<dbReference type="Pfam" id="PF01288">
    <property type="entry name" value="HPPK"/>
    <property type="match status" value="1"/>
</dbReference>
<evidence type="ECO:0000256" key="4">
    <source>
        <dbReference type="ARBA" id="ARBA00016218"/>
    </source>
</evidence>
<name>A0A1H9YFF4_9RHOB</name>
<protein>
    <recommendedName>
        <fullName evidence="4">2-amino-4-hydroxy-6-hydroxymethyldihydropteridine pyrophosphokinase</fullName>
        <ecNumber evidence="3">2.7.6.3</ecNumber>
    </recommendedName>
    <alternativeName>
        <fullName evidence="11">6-hydroxymethyl-7,8-dihydropterin pyrophosphokinase</fullName>
    </alternativeName>
    <alternativeName>
        <fullName evidence="12">7,8-dihydro-6-hydroxymethylpterin-pyrophosphokinase</fullName>
    </alternativeName>
</protein>
<comment type="pathway">
    <text evidence="1">Cofactor biosynthesis; tetrahydrofolate biosynthesis; 2-amino-4-hydroxy-6-hydroxymethyl-7,8-dihydropteridine diphosphate from 7,8-dihydroneopterin triphosphate: step 4/4.</text>
</comment>
<dbReference type="NCBIfam" id="TIGR01498">
    <property type="entry name" value="folK"/>
    <property type="match status" value="1"/>
</dbReference>
<dbReference type="InterPro" id="IPR000550">
    <property type="entry name" value="Hppk"/>
</dbReference>
<dbReference type="GO" id="GO:0046656">
    <property type="term" value="P:folic acid biosynthetic process"/>
    <property type="evidence" value="ECO:0007669"/>
    <property type="project" value="UniProtKB-KW"/>
</dbReference>
<dbReference type="Gene3D" id="3.30.70.560">
    <property type="entry name" value="7,8-Dihydro-6-hydroxymethylpterin-pyrophosphokinase HPPK"/>
    <property type="match status" value="1"/>
</dbReference>
<evidence type="ECO:0000256" key="9">
    <source>
        <dbReference type="ARBA" id="ARBA00022909"/>
    </source>
</evidence>
<evidence type="ECO:0000256" key="10">
    <source>
        <dbReference type="ARBA" id="ARBA00029409"/>
    </source>
</evidence>
<organism evidence="14 15">
    <name type="scientific">Paracoccus homiensis</name>
    <dbReference type="NCBI Taxonomy" id="364199"/>
    <lineage>
        <taxon>Bacteria</taxon>
        <taxon>Pseudomonadati</taxon>
        <taxon>Pseudomonadota</taxon>
        <taxon>Alphaproteobacteria</taxon>
        <taxon>Rhodobacterales</taxon>
        <taxon>Paracoccaceae</taxon>
        <taxon>Paracoccus</taxon>
    </lineage>
</organism>
<keyword evidence="9" id="KW-0289">Folate biosynthesis</keyword>
<evidence type="ECO:0000256" key="5">
    <source>
        <dbReference type="ARBA" id="ARBA00022679"/>
    </source>
</evidence>
<keyword evidence="7 14" id="KW-0418">Kinase</keyword>
<evidence type="ECO:0000256" key="8">
    <source>
        <dbReference type="ARBA" id="ARBA00022840"/>
    </source>
</evidence>
<dbReference type="EMBL" id="FOHO01000001">
    <property type="protein sequence ID" value="SES67749.1"/>
    <property type="molecule type" value="Genomic_DNA"/>
</dbReference>
<keyword evidence="5" id="KW-0808">Transferase</keyword>
<reference evidence="14 15" key="1">
    <citation type="submission" date="2016-10" db="EMBL/GenBank/DDBJ databases">
        <authorList>
            <person name="de Groot N.N."/>
        </authorList>
    </citation>
    <scope>NUCLEOTIDE SEQUENCE [LARGE SCALE GENOMIC DNA]</scope>
    <source>
        <strain evidence="14 15">DSM 17862</strain>
    </source>
</reference>
<feature type="domain" description="7,8-dihydro-6-hydroxymethylpterin-pyrophosphokinase" evidence="13">
    <location>
        <begin position="5"/>
        <end position="158"/>
    </location>
</feature>
<comment type="similarity">
    <text evidence="2">Belongs to the HPPK family.</text>
</comment>
<dbReference type="SUPFAM" id="SSF55083">
    <property type="entry name" value="6-hydroxymethyl-7,8-dihydropterin pyrophosphokinase, HPPK"/>
    <property type="match status" value="1"/>
</dbReference>
<sequence length="200" mass="21989">MSFCIIALGANLPSASGSAKETLRASVGILHAELDISICRISDLWETPAVPAGAGPDFANAALTLTTDLAASDLLQLLHRIEAQAGRDRTTGRWSARVLDLDLIAVDDQIHPDRATLQDWIDLPFDDQQQRIPDRLILPHPRMQDRGFVLAPLAQIAPDWRHPVTGHSVSRMLADLPADQVAGMRRDPGFDLDNRPDYQH</sequence>
<dbReference type="PANTHER" id="PTHR43071:SF1">
    <property type="entry name" value="2-AMINO-4-HYDROXY-6-HYDROXYMETHYLDIHYDROPTERIDINE PYROPHOSPHOKINASE"/>
    <property type="match status" value="1"/>
</dbReference>
<dbReference type="InterPro" id="IPR035907">
    <property type="entry name" value="Hppk_sf"/>
</dbReference>
<evidence type="ECO:0000313" key="15">
    <source>
        <dbReference type="Proteomes" id="UP000199180"/>
    </source>
</evidence>
<dbReference type="GO" id="GO:0005524">
    <property type="term" value="F:ATP binding"/>
    <property type="evidence" value="ECO:0007669"/>
    <property type="project" value="UniProtKB-KW"/>
</dbReference>
<dbReference type="OrthoDB" id="9808041at2"/>
<accession>A0A1H9YFF4</accession>
<evidence type="ECO:0000313" key="14">
    <source>
        <dbReference type="EMBL" id="SES67749.1"/>
    </source>
</evidence>
<evidence type="ECO:0000256" key="3">
    <source>
        <dbReference type="ARBA" id="ARBA00013253"/>
    </source>
</evidence>
<evidence type="ECO:0000259" key="13">
    <source>
        <dbReference type="Pfam" id="PF01288"/>
    </source>
</evidence>
<evidence type="ECO:0000256" key="11">
    <source>
        <dbReference type="ARBA" id="ARBA00029766"/>
    </source>
</evidence>
<keyword evidence="8" id="KW-0067">ATP-binding</keyword>
<evidence type="ECO:0000256" key="6">
    <source>
        <dbReference type="ARBA" id="ARBA00022741"/>
    </source>
</evidence>
<dbReference type="GO" id="GO:0003848">
    <property type="term" value="F:2-amino-4-hydroxy-6-hydroxymethyldihydropteridine diphosphokinase activity"/>
    <property type="evidence" value="ECO:0007669"/>
    <property type="project" value="UniProtKB-EC"/>
</dbReference>
<evidence type="ECO:0000256" key="12">
    <source>
        <dbReference type="ARBA" id="ARBA00033413"/>
    </source>
</evidence>